<name>B4IRF6_DROPE</name>
<accession>B4IRF6</accession>
<protein>
    <submittedName>
        <fullName evidence="2">GL19686</fullName>
    </submittedName>
</protein>
<feature type="region of interest" description="Disordered" evidence="1">
    <location>
        <begin position="37"/>
        <end position="71"/>
    </location>
</feature>
<reference evidence="2 3" key="1">
    <citation type="journal article" date="2007" name="Nature">
        <title>Evolution of genes and genomes on the Drosophila phylogeny.</title>
        <authorList>
            <consortium name="Drosophila 12 Genomes Consortium"/>
            <person name="Clark A.G."/>
            <person name="Eisen M.B."/>
            <person name="Smith D.R."/>
            <person name="Bergman C.M."/>
            <person name="Oliver B."/>
            <person name="Markow T.A."/>
            <person name="Kaufman T.C."/>
            <person name="Kellis M."/>
            <person name="Gelbart W."/>
            <person name="Iyer V.N."/>
            <person name="Pollard D.A."/>
            <person name="Sackton T.B."/>
            <person name="Larracuente A.M."/>
            <person name="Singh N.D."/>
            <person name="Abad J.P."/>
            <person name="Abt D.N."/>
            <person name="Adryan B."/>
            <person name="Aguade M."/>
            <person name="Akashi H."/>
            <person name="Anderson W.W."/>
            <person name="Aquadro C.F."/>
            <person name="Ardell D.H."/>
            <person name="Arguello R."/>
            <person name="Artieri C.G."/>
            <person name="Barbash D.A."/>
            <person name="Barker D."/>
            <person name="Barsanti P."/>
            <person name="Batterham P."/>
            <person name="Batzoglou S."/>
            <person name="Begun D."/>
            <person name="Bhutkar A."/>
            <person name="Blanco E."/>
            <person name="Bosak S.A."/>
            <person name="Bradley R.K."/>
            <person name="Brand A.D."/>
            <person name="Brent M.R."/>
            <person name="Brooks A.N."/>
            <person name="Brown R.H."/>
            <person name="Butlin R.K."/>
            <person name="Caggese C."/>
            <person name="Calvi B.R."/>
            <person name="Bernardo de Carvalho A."/>
            <person name="Caspi A."/>
            <person name="Castrezana S."/>
            <person name="Celniker S.E."/>
            <person name="Chang J.L."/>
            <person name="Chapple C."/>
            <person name="Chatterji S."/>
            <person name="Chinwalla A."/>
            <person name="Civetta A."/>
            <person name="Clifton S.W."/>
            <person name="Comeron J.M."/>
            <person name="Costello J.C."/>
            <person name="Coyne J.A."/>
            <person name="Daub J."/>
            <person name="David R.G."/>
            <person name="Delcher A.L."/>
            <person name="Delehaunty K."/>
            <person name="Do C.B."/>
            <person name="Ebling H."/>
            <person name="Edwards K."/>
            <person name="Eickbush T."/>
            <person name="Evans J.D."/>
            <person name="Filipski A."/>
            <person name="Findeiss S."/>
            <person name="Freyhult E."/>
            <person name="Fulton L."/>
            <person name="Fulton R."/>
            <person name="Garcia A.C."/>
            <person name="Gardiner A."/>
            <person name="Garfield D.A."/>
            <person name="Garvin B.E."/>
            <person name="Gibson G."/>
            <person name="Gilbert D."/>
            <person name="Gnerre S."/>
            <person name="Godfrey J."/>
            <person name="Good R."/>
            <person name="Gotea V."/>
            <person name="Gravely B."/>
            <person name="Greenberg A.J."/>
            <person name="Griffiths-Jones S."/>
            <person name="Gross S."/>
            <person name="Guigo R."/>
            <person name="Gustafson E.A."/>
            <person name="Haerty W."/>
            <person name="Hahn M.W."/>
            <person name="Halligan D.L."/>
            <person name="Halpern A.L."/>
            <person name="Halter G.M."/>
            <person name="Han M.V."/>
            <person name="Heger A."/>
            <person name="Hillier L."/>
            <person name="Hinrichs A.S."/>
            <person name="Holmes I."/>
            <person name="Hoskins R.A."/>
            <person name="Hubisz M.J."/>
            <person name="Hultmark D."/>
            <person name="Huntley M.A."/>
            <person name="Jaffe D.B."/>
            <person name="Jagadeeshan S."/>
            <person name="Jeck W.R."/>
            <person name="Johnson J."/>
            <person name="Jones C.D."/>
            <person name="Jordan W.C."/>
            <person name="Karpen G.H."/>
            <person name="Kataoka E."/>
            <person name="Keightley P.D."/>
            <person name="Kheradpour P."/>
            <person name="Kirkness E.F."/>
            <person name="Koerich L.B."/>
            <person name="Kristiansen K."/>
            <person name="Kudrna D."/>
            <person name="Kulathinal R.J."/>
            <person name="Kumar S."/>
            <person name="Kwok R."/>
            <person name="Lander E."/>
            <person name="Langley C.H."/>
            <person name="Lapoint R."/>
            <person name="Lazzaro B.P."/>
            <person name="Lee S.J."/>
            <person name="Levesque L."/>
            <person name="Li R."/>
            <person name="Lin C.F."/>
            <person name="Lin M.F."/>
            <person name="Lindblad-Toh K."/>
            <person name="Llopart A."/>
            <person name="Long M."/>
            <person name="Low L."/>
            <person name="Lozovsky E."/>
            <person name="Lu J."/>
            <person name="Luo M."/>
            <person name="Machado C.A."/>
            <person name="Makalowski W."/>
            <person name="Marzo M."/>
            <person name="Matsuda M."/>
            <person name="Matzkin L."/>
            <person name="McAllister B."/>
            <person name="McBride C.S."/>
            <person name="McKernan B."/>
            <person name="McKernan K."/>
            <person name="Mendez-Lago M."/>
            <person name="Minx P."/>
            <person name="Mollenhauer M.U."/>
            <person name="Montooth K."/>
            <person name="Mount S.M."/>
            <person name="Mu X."/>
            <person name="Myers E."/>
            <person name="Negre B."/>
            <person name="Newfeld S."/>
            <person name="Nielsen R."/>
            <person name="Noor M.A."/>
            <person name="O'Grady P."/>
            <person name="Pachter L."/>
            <person name="Papaceit M."/>
            <person name="Parisi M.J."/>
            <person name="Parisi M."/>
            <person name="Parts L."/>
            <person name="Pedersen J.S."/>
            <person name="Pesole G."/>
            <person name="Phillippy A.M."/>
            <person name="Ponting C.P."/>
            <person name="Pop M."/>
            <person name="Porcelli D."/>
            <person name="Powell J.R."/>
            <person name="Prohaska S."/>
            <person name="Pruitt K."/>
            <person name="Puig M."/>
            <person name="Quesneville H."/>
            <person name="Ram K.R."/>
            <person name="Rand D."/>
            <person name="Rasmussen M.D."/>
            <person name="Reed L.K."/>
            <person name="Reenan R."/>
            <person name="Reily A."/>
            <person name="Remington K.A."/>
            <person name="Rieger T.T."/>
            <person name="Ritchie M.G."/>
            <person name="Robin C."/>
            <person name="Rogers Y.H."/>
            <person name="Rohde C."/>
            <person name="Rozas J."/>
            <person name="Rubenfield M.J."/>
            <person name="Ruiz A."/>
            <person name="Russo S."/>
            <person name="Salzberg S.L."/>
            <person name="Sanchez-Gracia A."/>
            <person name="Saranga D.J."/>
            <person name="Sato H."/>
            <person name="Schaeffer S.W."/>
            <person name="Schatz M.C."/>
            <person name="Schlenke T."/>
            <person name="Schwartz R."/>
            <person name="Segarra C."/>
            <person name="Singh R.S."/>
            <person name="Sirot L."/>
            <person name="Sirota M."/>
            <person name="Sisneros N.B."/>
            <person name="Smith C.D."/>
            <person name="Smith T.F."/>
            <person name="Spieth J."/>
            <person name="Stage D.E."/>
            <person name="Stark A."/>
            <person name="Stephan W."/>
            <person name="Strausberg R.L."/>
            <person name="Strempel S."/>
            <person name="Sturgill D."/>
            <person name="Sutton G."/>
            <person name="Sutton G.G."/>
            <person name="Tao W."/>
            <person name="Teichmann S."/>
            <person name="Tobari Y.N."/>
            <person name="Tomimura Y."/>
            <person name="Tsolas J.M."/>
            <person name="Valente V.L."/>
            <person name="Venter E."/>
            <person name="Venter J.C."/>
            <person name="Vicario S."/>
            <person name="Vieira F.G."/>
            <person name="Vilella A.J."/>
            <person name="Villasante A."/>
            <person name="Walenz B."/>
            <person name="Wang J."/>
            <person name="Wasserman M."/>
            <person name="Watts T."/>
            <person name="Wilson D."/>
            <person name="Wilson R.K."/>
            <person name="Wing R.A."/>
            <person name="Wolfner M.F."/>
            <person name="Wong A."/>
            <person name="Wong G.K."/>
            <person name="Wu C.I."/>
            <person name="Wu G."/>
            <person name="Yamamoto D."/>
            <person name="Yang H.P."/>
            <person name="Yang S.P."/>
            <person name="Yorke J.A."/>
            <person name="Yoshida K."/>
            <person name="Zdobnov E."/>
            <person name="Zhang P."/>
            <person name="Zhang Y."/>
            <person name="Zimin A.V."/>
            <person name="Baldwin J."/>
            <person name="Abdouelleil A."/>
            <person name="Abdulkadir J."/>
            <person name="Abebe A."/>
            <person name="Abera B."/>
            <person name="Abreu J."/>
            <person name="Acer S.C."/>
            <person name="Aftuck L."/>
            <person name="Alexander A."/>
            <person name="An P."/>
            <person name="Anderson E."/>
            <person name="Anderson S."/>
            <person name="Arachi H."/>
            <person name="Azer M."/>
            <person name="Bachantsang P."/>
            <person name="Barry A."/>
            <person name="Bayul T."/>
            <person name="Berlin A."/>
            <person name="Bessette D."/>
            <person name="Bloom T."/>
            <person name="Blye J."/>
            <person name="Boguslavskiy L."/>
            <person name="Bonnet C."/>
            <person name="Boukhgalter B."/>
            <person name="Bourzgui I."/>
            <person name="Brown A."/>
            <person name="Cahill P."/>
            <person name="Channer S."/>
            <person name="Cheshatsang Y."/>
            <person name="Chuda L."/>
            <person name="Citroen M."/>
            <person name="Collymore A."/>
            <person name="Cooke P."/>
            <person name="Costello M."/>
            <person name="D'Aco K."/>
            <person name="Daza R."/>
            <person name="De Haan G."/>
            <person name="DeGray S."/>
            <person name="DeMaso C."/>
            <person name="Dhargay N."/>
            <person name="Dooley K."/>
            <person name="Dooley E."/>
            <person name="Doricent M."/>
            <person name="Dorje P."/>
            <person name="Dorjee K."/>
            <person name="Dupes A."/>
            <person name="Elong R."/>
            <person name="Falk J."/>
            <person name="Farina A."/>
            <person name="Faro S."/>
            <person name="Ferguson D."/>
            <person name="Fisher S."/>
            <person name="Foley C.D."/>
            <person name="Franke A."/>
            <person name="Friedrich D."/>
            <person name="Gadbois L."/>
            <person name="Gearin G."/>
            <person name="Gearin C.R."/>
            <person name="Giannoukos G."/>
            <person name="Goode T."/>
            <person name="Graham J."/>
            <person name="Grandbois E."/>
            <person name="Grewal S."/>
            <person name="Gyaltsen K."/>
            <person name="Hafez N."/>
            <person name="Hagos B."/>
            <person name="Hall J."/>
            <person name="Henson C."/>
            <person name="Hollinger A."/>
            <person name="Honan T."/>
            <person name="Huard M.D."/>
            <person name="Hughes L."/>
            <person name="Hurhula B."/>
            <person name="Husby M.E."/>
            <person name="Kamat A."/>
            <person name="Kanga B."/>
            <person name="Kashin S."/>
            <person name="Khazanovich D."/>
            <person name="Kisner P."/>
            <person name="Lance K."/>
            <person name="Lara M."/>
            <person name="Lee W."/>
            <person name="Lennon N."/>
            <person name="Letendre F."/>
            <person name="LeVine R."/>
            <person name="Lipovsky A."/>
            <person name="Liu X."/>
            <person name="Liu J."/>
            <person name="Liu S."/>
            <person name="Lokyitsang T."/>
            <person name="Lokyitsang Y."/>
            <person name="Lubonja R."/>
            <person name="Lui A."/>
            <person name="MacDonald P."/>
            <person name="Magnisalis V."/>
            <person name="Maru K."/>
            <person name="Matthews C."/>
            <person name="McCusker W."/>
            <person name="McDonough S."/>
            <person name="Mehta T."/>
            <person name="Meldrim J."/>
            <person name="Meneus L."/>
            <person name="Mihai O."/>
            <person name="Mihalev A."/>
            <person name="Mihova T."/>
            <person name="Mittelman R."/>
            <person name="Mlenga V."/>
            <person name="Montmayeur A."/>
            <person name="Mulrain L."/>
            <person name="Navidi A."/>
            <person name="Naylor J."/>
            <person name="Negash T."/>
            <person name="Nguyen T."/>
            <person name="Nguyen N."/>
            <person name="Nicol R."/>
            <person name="Norbu C."/>
            <person name="Norbu N."/>
            <person name="Novod N."/>
            <person name="O'Neill B."/>
            <person name="Osman S."/>
            <person name="Markiewicz E."/>
            <person name="Oyono O.L."/>
            <person name="Patti C."/>
            <person name="Phunkhang P."/>
            <person name="Pierre F."/>
            <person name="Priest M."/>
            <person name="Raghuraman S."/>
            <person name="Rege F."/>
            <person name="Reyes R."/>
            <person name="Rise C."/>
            <person name="Rogov P."/>
            <person name="Ross K."/>
            <person name="Ryan E."/>
            <person name="Settipalli S."/>
            <person name="Shea T."/>
            <person name="Sherpa N."/>
            <person name="Shi L."/>
            <person name="Shih D."/>
            <person name="Sparrow T."/>
            <person name="Spaulding J."/>
            <person name="Stalker J."/>
            <person name="Stange-Thomann N."/>
            <person name="Stavropoulos S."/>
            <person name="Stone C."/>
            <person name="Strader C."/>
            <person name="Tesfaye S."/>
            <person name="Thomson T."/>
            <person name="Thoulutsang Y."/>
            <person name="Thoulutsang D."/>
            <person name="Topham K."/>
            <person name="Topping I."/>
            <person name="Tsamla T."/>
            <person name="Vassiliev H."/>
            <person name="Vo A."/>
            <person name="Wangchuk T."/>
            <person name="Wangdi T."/>
            <person name="Weiand M."/>
            <person name="Wilkinson J."/>
            <person name="Wilson A."/>
            <person name="Yadav S."/>
            <person name="Young G."/>
            <person name="Yu Q."/>
            <person name="Zembek L."/>
            <person name="Zhong D."/>
            <person name="Zimmer A."/>
            <person name="Zwirko Z."/>
            <person name="Jaffe D.B."/>
            <person name="Alvarez P."/>
            <person name="Brockman W."/>
            <person name="Butler J."/>
            <person name="Chin C."/>
            <person name="Gnerre S."/>
            <person name="Grabherr M."/>
            <person name="Kleber M."/>
            <person name="Mauceli E."/>
            <person name="MacCallum I."/>
        </authorList>
    </citation>
    <scope>NUCLEOTIDE SEQUENCE [LARGE SCALE GENOMIC DNA]</scope>
    <source>
        <strain evidence="3">MSH-3 / Tucson 14011-0111.49</strain>
    </source>
</reference>
<dbReference type="OMA" id="EERYHAD"/>
<dbReference type="AlphaFoldDB" id="B4IRF6"/>
<sequence length="137" mass="15272">MNNPTDEERYHADPLFEEPGDEARHFEELQFNNLRYGGEILDGAGPGPGRGPGRGPGPGPGPGPGEADYQPGTVLYTWKPELFATLKPYFNLTPPRLLGEAAERPEQVYYGVRVEPLSDDMKIQLLEEQDGRWANNY</sequence>
<keyword evidence="3" id="KW-1185">Reference proteome</keyword>
<feature type="compositionally biased region" description="Basic and acidic residues" evidence="1">
    <location>
        <begin position="1"/>
        <end position="14"/>
    </location>
</feature>
<organism evidence="3">
    <name type="scientific">Drosophila persimilis</name>
    <name type="common">Fruit fly</name>
    <dbReference type="NCBI Taxonomy" id="7234"/>
    <lineage>
        <taxon>Eukaryota</taxon>
        <taxon>Metazoa</taxon>
        <taxon>Ecdysozoa</taxon>
        <taxon>Arthropoda</taxon>
        <taxon>Hexapoda</taxon>
        <taxon>Insecta</taxon>
        <taxon>Pterygota</taxon>
        <taxon>Neoptera</taxon>
        <taxon>Endopterygota</taxon>
        <taxon>Diptera</taxon>
        <taxon>Brachycera</taxon>
        <taxon>Muscomorpha</taxon>
        <taxon>Ephydroidea</taxon>
        <taxon>Drosophilidae</taxon>
        <taxon>Drosophila</taxon>
        <taxon>Sophophora</taxon>
    </lineage>
</organism>
<evidence type="ECO:0000256" key="1">
    <source>
        <dbReference type="SAM" id="MobiDB-lite"/>
    </source>
</evidence>
<evidence type="ECO:0000313" key="3">
    <source>
        <dbReference type="Proteomes" id="UP000008744"/>
    </source>
</evidence>
<evidence type="ECO:0000313" key="2">
    <source>
        <dbReference type="EMBL" id="EDW36506.1"/>
    </source>
</evidence>
<feature type="region of interest" description="Disordered" evidence="1">
    <location>
        <begin position="1"/>
        <end position="22"/>
    </location>
</feature>
<proteinExistence type="predicted"/>
<dbReference type="EMBL" id="CH693168">
    <property type="protein sequence ID" value="EDW36506.1"/>
    <property type="molecule type" value="Genomic_DNA"/>
</dbReference>
<feature type="compositionally biased region" description="Gly residues" evidence="1">
    <location>
        <begin position="44"/>
        <end position="54"/>
    </location>
</feature>
<dbReference type="HOGENOM" id="CLU_1867225_0_0_1"/>
<dbReference type="Proteomes" id="UP000008744">
    <property type="component" value="Unassembled WGS sequence"/>
</dbReference>
<gene>
    <name evidence="2" type="primary">Dper\GL19686</name>
    <name evidence="2" type="ORF">Dper_GL19686</name>
</gene>